<gene>
    <name evidence="2" type="ORF">SPSIL_056030</name>
</gene>
<evidence type="ECO:0000256" key="1">
    <source>
        <dbReference type="SAM" id="Phobius"/>
    </source>
</evidence>
<keyword evidence="3" id="KW-1185">Reference proteome</keyword>
<name>A0ABZ3IUH7_9FIRM</name>
<evidence type="ECO:0000313" key="3">
    <source>
        <dbReference type="Proteomes" id="UP000216752"/>
    </source>
</evidence>
<dbReference type="Proteomes" id="UP000216752">
    <property type="component" value="Chromosome"/>
</dbReference>
<keyword evidence="1" id="KW-0472">Membrane</keyword>
<proteinExistence type="predicted"/>
<keyword evidence="1" id="KW-1133">Transmembrane helix</keyword>
<accession>A0ABZ3IUH7</accession>
<organism evidence="2 3">
    <name type="scientific">Sporomusa silvacetica DSM 10669</name>
    <dbReference type="NCBI Taxonomy" id="1123289"/>
    <lineage>
        <taxon>Bacteria</taxon>
        <taxon>Bacillati</taxon>
        <taxon>Bacillota</taxon>
        <taxon>Negativicutes</taxon>
        <taxon>Selenomonadales</taxon>
        <taxon>Sporomusaceae</taxon>
        <taxon>Sporomusa</taxon>
    </lineage>
</organism>
<sequence length="43" mass="5181">MNMLPISRKYKLRQRRVDKKVRKYSAAGMLLSTSIFIVIKHFR</sequence>
<reference evidence="2" key="1">
    <citation type="submission" date="2024-05" db="EMBL/GenBank/DDBJ databases">
        <title>Isolation and characterization of Sporomusa carbonis sp. nov., a carboxydotrophic hydrogenogen in the genus of Sporomusa isolated from a charcoal burning pile.</title>
        <authorList>
            <person name="Boeer T."/>
            <person name="Rosenbaum F."/>
            <person name="Eysell L."/>
            <person name="Mueller V."/>
            <person name="Daniel R."/>
            <person name="Poehlein A."/>
        </authorList>
    </citation>
    <scope>NUCLEOTIDE SEQUENCE [LARGE SCALE GENOMIC DNA]</scope>
    <source>
        <strain evidence="2">DSM 10669</strain>
    </source>
</reference>
<keyword evidence="1" id="KW-0812">Transmembrane</keyword>
<dbReference type="EMBL" id="CP155573">
    <property type="protein sequence ID" value="XFO69370.1"/>
    <property type="molecule type" value="Genomic_DNA"/>
</dbReference>
<protein>
    <submittedName>
        <fullName evidence="2">Uncharacterized protein</fullName>
    </submittedName>
</protein>
<evidence type="ECO:0000313" key="2">
    <source>
        <dbReference type="EMBL" id="XFO69370.1"/>
    </source>
</evidence>
<feature type="transmembrane region" description="Helical" evidence="1">
    <location>
        <begin position="21"/>
        <end position="39"/>
    </location>
</feature>